<accession>A0A6N2M7M4</accession>
<protein>
    <submittedName>
        <fullName evidence="1">Uncharacterized protein</fullName>
    </submittedName>
</protein>
<organism evidence="1">
    <name type="scientific">Salix viminalis</name>
    <name type="common">Common osier</name>
    <name type="synonym">Basket willow</name>
    <dbReference type="NCBI Taxonomy" id="40686"/>
    <lineage>
        <taxon>Eukaryota</taxon>
        <taxon>Viridiplantae</taxon>
        <taxon>Streptophyta</taxon>
        <taxon>Embryophyta</taxon>
        <taxon>Tracheophyta</taxon>
        <taxon>Spermatophyta</taxon>
        <taxon>Magnoliopsida</taxon>
        <taxon>eudicotyledons</taxon>
        <taxon>Gunneridae</taxon>
        <taxon>Pentapetalae</taxon>
        <taxon>rosids</taxon>
        <taxon>fabids</taxon>
        <taxon>Malpighiales</taxon>
        <taxon>Salicaceae</taxon>
        <taxon>Saliceae</taxon>
        <taxon>Salix</taxon>
    </lineage>
</organism>
<dbReference type="AlphaFoldDB" id="A0A6N2M7M4"/>
<gene>
    <name evidence="1" type="ORF">SVIM_LOCUS329115</name>
</gene>
<sequence>MTPPTLEFKDDVDNYKEGVKYGVMQCFKALSLLLENMDQQTKNSWRDYLVHMKSHFKHYLELY</sequence>
<dbReference type="EMBL" id="CAADRP010001708">
    <property type="protein sequence ID" value="VFU49789.1"/>
    <property type="molecule type" value="Genomic_DNA"/>
</dbReference>
<name>A0A6N2M7M4_SALVM</name>
<reference evidence="1" key="1">
    <citation type="submission" date="2019-03" db="EMBL/GenBank/DDBJ databases">
        <authorList>
            <person name="Mank J."/>
            <person name="Almeida P."/>
        </authorList>
    </citation>
    <scope>NUCLEOTIDE SEQUENCE</scope>
    <source>
        <strain evidence="1">78183</strain>
    </source>
</reference>
<proteinExistence type="predicted"/>
<evidence type="ECO:0000313" key="1">
    <source>
        <dbReference type="EMBL" id="VFU49789.1"/>
    </source>
</evidence>